<dbReference type="InterPro" id="IPR015917">
    <property type="entry name" value="Pept_C14A"/>
</dbReference>
<dbReference type="FunFam" id="3.40.50.1460:FF:000001">
    <property type="entry name" value="Caspase-3 preproprotein"/>
    <property type="match status" value="1"/>
</dbReference>
<dbReference type="Proteomes" id="UP000005203">
    <property type="component" value="Linkage group LG5"/>
</dbReference>
<dbReference type="InterPro" id="IPR002138">
    <property type="entry name" value="Pept_C14_p10"/>
</dbReference>
<dbReference type="PROSITE" id="PS01121">
    <property type="entry name" value="CASPASE_HIS"/>
    <property type="match status" value="1"/>
</dbReference>
<evidence type="ECO:0000256" key="1">
    <source>
        <dbReference type="ARBA" id="ARBA00010134"/>
    </source>
</evidence>
<dbReference type="InterPro" id="IPR001309">
    <property type="entry name" value="Pept_C14_p20"/>
</dbReference>
<evidence type="ECO:0000256" key="3">
    <source>
        <dbReference type="ARBA" id="ARBA00022703"/>
    </source>
</evidence>
<dbReference type="GO" id="GO:0045751">
    <property type="term" value="P:negative regulation of Toll signaling pathway"/>
    <property type="evidence" value="ECO:0007669"/>
    <property type="project" value="UniProtKB-ARBA"/>
</dbReference>
<keyword evidence="3" id="KW-0053">Apoptosis</keyword>
<dbReference type="GeneID" id="411381"/>
<dbReference type="GO" id="GO:0005737">
    <property type="term" value="C:cytoplasm"/>
    <property type="evidence" value="ECO:0007669"/>
    <property type="project" value="UniProtKB-ARBA"/>
</dbReference>
<sequence length="340" mass="39654">MLILFYLITRSTIYFWNYLFNRMDKIDDADNQSSLKESNESINEVFSKSTNFSENSDVNSMTDAEMKILGFKSRICRQHAQKKFAKFVTPKDSPIYSMTQKKRGKCVIFNHEKFENNRESQRNGTNYDEKAINETFSTLGFEVKIYKDLKFNKIIEVITSLQNENHDDCDCICFFILTHGKIGDNVSAYDISYPVQMIWQPFNSDNCISLAGKPKLFFIQACRGVTSDSGIQGRSGIDSDEMTYVLPMTADFLYAYSTMEGCYSFRDTNKGSWYIQTLCKVINEHWKNYDMLKMLTITLRKVATEYSSQHDEMDKDKKKQMPTFTSTLTRDLYFNSEFME</sequence>
<dbReference type="KEGG" id="ame:411381"/>
<keyword evidence="2" id="KW-0645">Protease</keyword>
<evidence type="ECO:0000256" key="7">
    <source>
        <dbReference type="RuleBase" id="RU003971"/>
    </source>
</evidence>
<reference evidence="12" key="2">
    <citation type="submission" date="2025-04" db="UniProtKB">
        <authorList>
            <consortium name="RefSeq"/>
        </authorList>
    </citation>
    <scope>IDENTIFICATION</scope>
    <source>
        <strain evidence="12">DH4</strain>
        <tissue evidence="12">Whole body</tissue>
    </source>
</reference>
<evidence type="ECO:0000256" key="4">
    <source>
        <dbReference type="ARBA" id="ARBA00022801"/>
    </source>
</evidence>
<keyword evidence="5" id="KW-0788">Thiol protease</keyword>
<dbReference type="Pfam" id="PF00656">
    <property type="entry name" value="Peptidase_C14"/>
    <property type="match status" value="1"/>
</dbReference>
<organism evidence="10">
    <name type="scientific">Apis mellifera</name>
    <name type="common">Honeybee</name>
    <dbReference type="NCBI Taxonomy" id="7460"/>
    <lineage>
        <taxon>Eukaryota</taxon>
        <taxon>Metazoa</taxon>
        <taxon>Ecdysozoa</taxon>
        <taxon>Arthropoda</taxon>
        <taxon>Hexapoda</taxon>
        <taxon>Insecta</taxon>
        <taxon>Pterygota</taxon>
        <taxon>Neoptera</taxon>
        <taxon>Endopterygota</taxon>
        <taxon>Hymenoptera</taxon>
        <taxon>Apocrita</taxon>
        <taxon>Aculeata</taxon>
        <taxon>Apoidea</taxon>
        <taxon>Anthophila</taxon>
        <taxon>Apidae</taxon>
        <taxon>Apis</taxon>
    </lineage>
</organism>
<evidence type="ECO:0000313" key="10">
    <source>
        <dbReference type="EnsemblMetazoa" id="XP_394855"/>
    </source>
</evidence>
<accession>A0A8B9AXQ6</accession>
<evidence type="ECO:0000259" key="9">
    <source>
        <dbReference type="PROSITE" id="PS50208"/>
    </source>
</evidence>
<dbReference type="GO" id="GO:0045476">
    <property type="term" value="P:nurse cell apoptotic process"/>
    <property type="evidence" value="ECO:0007669"/>
    <property type="project" value="UniProtKB-ARBA"/>
</dbReference>
<dbReference type="SMR" id="A0A7M7R589"/>
<dbReference type="SMART" id="SM00115">
    <property type="entry name" value="CASc"/>
    <property type="match status" value="1"/>
</dbReference>
<dbReference type="EnsemblMetazoa" id="XM_394855">
    <property type="protein sequence ID" value="XP_394855"/>
    <property type="gene ID" value="LOC411381"/>
</dbReference>
<evidence type="ECO:0000313" key="11">
    <source>
        <dbReference type="Proteomes" id="UP000005203"/>
    </source>
</evidence>
<proteinExistence type="inferred from homology"/>
<dbReference type="OrthoDB" id="6116485at2759"/>
<dbReference type="PROSITE" id="PS50208">
    <property type="entry name" value="CASPASE_P20"/>
    <property type="match status" value="1"/>
</dbReference>
<keyword evidence="4" id="KW-0378">Hydrolase</keyword>
<dbReference type="SUPFAM" id="SSF52129">
    <property type="entry name" value="Caspase-like"/>
    <property type="match status" value="1"/>
</dbReference>
<dbReference type="PRINTS" id="PR00376">
    <property type="entry name" value="IL1BCENZYME"/>
</dbReference>
<dbReference type="AlphaFoldDB" id="A0A7M7R589"/>
<feature type="domain" description="Caspase family p20" evidence="9">
    <location>
        <begin position="102"/>
        <end position="226"/>
    </location>
</feature>
<dbReference type="InterPro" id="IPR033139">
    <property type="entry name" value="Caspase_cys_AS"/>
</dbReference>
<dbReference type="PANTHER" id="PTHR48169:SF7">
    <property type="entry name" value="CASPASE 10"/>
    <property type="match status" value="1"/>
</dbReference>
<dbReference type="CDD" id="cd00032">
    <property type="entry name" value="CASc"/>
    <property type="match status" value="1"/>
</dbReference>
<dbReference type="InterPro" id="IPR016129">
    <property type="entry name" value="Caspase_his_AS"/>
</dbReference>
<dbReference type="PANTHER" id="PTHR48169">
    <property type="entry name" value="DED DOMAIN-CONTAINING PROTEIN"/>
    <property type="match status" value="1"/>
</dbReference>
<dbReference type="GO" id="GO:0043067">
    <property type="term" value="P:regulation of programmed cell death"/>
    <property type="evidence" value="ECO:0007669"/>
    <property type="project" value="UniProtKB-ARBA"/>
</dbReference>
<evidence type="ECO:0000259" key="8">
    <source>
        <dbReference type="PROSITE" id="PS50207"/>
    </source>
</evidence>
<evidence type="ECO:0000256" key="2">
    <source>
        <dbReference type="ARBA" id="ARBA00022670"/>
    </source>
</evidence>
<keyword evidence="6" id="KW-0865">Zymogen</keyword>
<dbReference type="RefSeq" id="XP_394855.4">
    <property type="nucleotide sequence ID" value="XM_394855.6"/>
</dbReference>
<dbReference type="PROSITE" id="PS50207">
    <property type="entry name" value="CASPASE_P10"/>
    <property type="match status" value="1"/>
</dbReference>
<dbReference type="GO" id="GO:0016322">
    <property type="term" value="P:neuron remodeling"/>
    <property type="evidence" value="ECO:0007669"/>
    <property type="project" value="UniProtKB-ARBA"/>
</dbReference>
<dbReference type="PROSITE" id="PS01122">
    <property type="entry name" value="CASPASE_CYS"/>
    <property type="match status" value="1"/>
</dbReference>
<dbReference type="Gene3D" id="3.40.50.1460">
    <property type="match status" value="1"/>
</dbReference>
<evidence type="ECO:0000256" key="6">
    <source>
        <dbReference type="ARBA" id="ARBA00023145"/>
    </source>
</evidence>
<dbReference type="InterPro" id="IPR011600">
    <property type="entry name" value="Pept_C14_caspase"/>
</dbReference>
<dbReference type="GO" id="GO:1990525">
    <property type="term" value="F:BIR domain binding"/>
    <property type="evidence" value="ECO:0007669"/>
    <property type="project" value="UniProtKB-ARBA"/>
</dbReference>
<keyword evidence="11" id="KW-1185">Reference proteome</keyword>
<dbReference type="GO" id="GO:0006508">
    <property type="term" value="P:proteolysis"/>
    <property type="evidence" value="ECO:0007669"/>
    <property type="project" value="UniProtKB-KW"/>
</dbReference>
<dbReference type="InterPro" id="IPR029030">
    <property type="entry name" value="Caspase-like_dom_sf"/>
</dbReference>
<protein>
    <submittedName>
        <fullName evidence="12">Caspase-3</fullName>
    </submittedName>
</protein>
<dbReference type="GO" id="GO:0051604">
    <property type="term" value="P:protein maturation"/>
    <property type="evidence" value="ECO:0007669"/>
    <property type="project" value="UniProtKB-ARBA"/>
</dbReference>
<evidence type="ECO:0000313" key="12">
    <source>
        <dbReference type="RefSeq" id="XP_394855.4"/>
    </source>
</evidence>
<reference evidence="10" key="1">
    <citation type="submission" date="2021-01" db="UniProtKB">
        <authorList>
            <consortium name="EnsemblMetazoa"/>
        </authorList>
    </citation>
    <scope>IDENTIFICATION</scope>
    <source>
        <strain evidence="10">DH4</strain>
    </source>
</reference>
<dbReference type="GO" id="GO:0004197">
    <property type="term" value="F:cysteine-type endopeptidase activity"/>
    <property type="evidence" value="ECO:0007669"/>
    <property type="project" value="InterPro"/>
</dbReference>
<accession>A0A7M7R589</accession>
<gene>
    <name evidence="12" type="primary">LOC411381</name>
</gene>
<comment type="similarity">
    <text evidence="1 7">Belongs to the peptidase C14A family.</text>
</comment>
<feature type="domain" description="Caspase family p10" evidence="8">
    <location>
        <begin position="242"/>
        <end position="336"/>
    </location>
</feature>
<name>A0A7M7R589_APIME</name>
<evidence type="ECO:0000256" key="5">
    <source>
        <dbReference type="ARBA" id="ARBA00022807"/>
    </source>
</evidence>